<dbReference type="PANTHER" id="PTHR31356">
    <property type="entry name" value="THYLAKOID LUMENAL 29 KDA PROTEIN, CHLOROPLASTIC-RELATED"/>
    <property type="match status" value="1"/>
</dbReference>
<keyword evidence="3 9" id="KW-0349">Heme</keyword>
<dbReference type="GO" id="GO:0042744">
    <property type="term" value="P:hydrogen peroxide catabolic process"/>
    <property type="evidence" value="ECO:0007669"/>
    <property type="project" value="TreeGrafter"/>
</dbReference>
<name>A0A9P4VV49_9PEZI</name>
<feature type="binding site" evidence="9">
    <location>
        <position position="88"/>
    </location>
    <ligand>
        <name>Ca(2+)</name>
        <dbReference type="ChEBI" id="CHEBI:29108"/>
        <label>1</label>
    </ligand>
</feature>
<dbReference type="EC" id="1.11.1.-" evidence="12"/>
<sequence>MKVSFVCLVAATATVQGFQLPDLSNWTRDLKVPSLEDLKRRVLPESLRPRATCPAVWSDVSKDLIALFKVTGACNADARHAIRAAFHDCFNNGCDGSIYLAQEYNRPENVGTPDVVKKLGTLATFRRVGVADMIQFANAVAIATCPSGPRIPAYVGRKDSSVAATEGQLPSPFASGDTLVAQFKAKGFTPTEFAALLGAHTVSEQLHVDSSKVGATQDDTPGQWDNKYFQQTIDGSAPFRFQSDINVANHAETSSKFRSYASSQAAWNRDFIPAVTKMSVLGVSGGVGALTDCSQYIPAVSAKRDIRNAPINNRAV</sequence>
<comment type="caution">
    <text evidence="14">The sequence shown here is derived from an EMBL/GenBank/DDBJ whole genome shotgun (WGS) entry which is preliminary data.</text>
</comment>
<feature type="binding site" description="axial binding residue" evidence="9">
    <location>
        <position position="200"/>
    </location>
    <ligand>
        <name>heme b</name>
        <dbReference type="ChEBI" id="CHEBI:60344"/>
    </ligand>
    <ligandPart>
        <name>Fe</name>
        <dbReference type="ChEBI" id="CHEBI:18248"/>
    </ligandPart>
</feature>
<keyword evidence="9 12" id="KW-0106">Calcium</keyword>
<evidence type="ECO:0000256" key="3">
    <source>
        <dbReference type="ARBA" id="ARBA00022617"/>
    </source>
</evidence>
<gene>
    <name evidence="14" type="ORF">M501DRAFT_1012543</name>
</gene>
<organism evidence="14 15">
    <name type="scientific">Patellaria atrata CBS 101060</name>
    <dbReference type="NCBI Taxonomy" id="1346257"/>
    <lineage>
        <taxon>Eukaryota</taxon>
        <taxon>Fungi</taxon>
        <taxon>Dikarya</taxon>
        <taxon>Ascomycota</taxon>
        <taxon>Pezizomycotina</taxon>
        <taxon>Dothideomycetes</taxon>
        <taxon>Dothideomycetes incertae sedis</taxon>
        <taxon>Patellariales</taxon>
        <taxon>Patellariaceae</taxon>
        <taxon>Patellaria</taxon>
    </lineage>
</organism>
<feature type="signal peptide" evidence="12">
    <location>
        <begin position="1"/>
        <end position="17"/>
    </location>
</feature>
<dbReference type="Gene3D" id="1.10.520.10">
    <property type="match status" value="1"/>
</dbReference>
<evidence type="ECO:0000256" key="12">
    <source>
        <dbReference type="RuleBase" id="RU363051"/>
    </source>
</evidence>
<feature type="domain" description="Plant heme peroxidase family profile" evidence="13">
    <location>
        <begin position="82"/>
        <end position="298"/>
    </location>
</feature>
<evidence type="ECO:0000313" key="15">
    <source>
        <dbReference type="Proteomes" id="UP000799429"/>
    </source>
</evidence>
<evidence type="ECO:0000256" key="4">
    <source>
        <dbReference type="ARBA" id="ARBA00022723"/>
    </source>
</evidence>
<keyword evidence="7" id="KW-0325">Glycoprotein</keyword>
<reference evidence="14" key="1">
    <citation type="journal article" date="2020" name="Stud. Mycol.">
        <title>101 Dothideomycetes genomes: a test case for predicting lifestyles and emergence of pathogens.</title>
        <authorList>
            <person name="Haridas S."/>
            <person name="Albert R."/>
            <person name="Binder M."/>
            <person name="Bloem J."/>
            <person name="Labutti K."/>
            <person name="Salamov A."/>
            <person name="Andreopoulos B."/>
            <person name="Baker S."/>
            <person name="Barry K."/>
            <person name="Bills G."/>
            <person name="Bluhm B."/>
            <person name="Cannon C."/>
            <person name="Castanera R."/>
            <person name="Culley D."/>
            <person name="Daum C."/>
            <person name="Ezra D."/>
            <person name="Gonzalez J."/>
            <person name="Henrissat B."/>
            <person name="Kuo A."/>
            <person name="Liang C."/>
            <person name="Lipzen A."/>
            <person name="Lutzoni F."/>
            <person name="Magnuson J."/>
            <person name="Mondo S."/>
            <person name="Nolan M."/>
            <person name="Ohm R."/>
            <person name="Pangilinan J."/>
            <person name="Park H.-J."/>
            <person name="Ramirez L."/>
            <person name="Alfaro M."/>
            <person name="Sun H."/>
            <person name="Tritt A."/>
            <person name="Yoshinaga Y."/>
            <person name="Zwiers L.-H."/>
            <person name="Turgeon B."/>
            <person name="Goodwin S."/>
            <person name="Spatafora J."/>
            <person name="Crous P."/>
            <person name="Grigoriev I."/>
        </authorList>
    </citation>
    <scope>NUCLEOTIDE SEQUENCE</scope>
    <source>
        <strain evidence="14">CBS 101060</strain>
    </source>
</reference>
<dbReference type="PANTHER" id="PTHR31356:SF66">
    <property type="entry name" value="CATALASE-PEROXIDASE"/>
    <property type="match status" value="1"/>
</dbReference>
<keyword evidence="5 12" id="KW-0560">Oxidoreductase</keyword>
<dbReference type="PRINTS" id="PR00462">
    <property type="entry name" value="LIGNINASE"/>
</dbReference>
<feature type="binding site" evidence="9">
    <location>
        <position position="220"/>
    </location>
    <ligand>
        <name>Ca(2+)</name>
        <dbReference type="ChEBI" id="CHEBI:29108"/>
        <label>2</label>
    </ligand>
</feature>
<feature type="site" description="Transition state stabilizer" evidence="10">
    <location>
        <position position="83"/>
    </location>
</feature>
<dbReference type="Proteomes" id="UP000799429">
    <property type="component" value="Unassembled WGS sequence"/>
</dbReference>
<protein>
    <recommendedName>
        <fullName evidence="12">Peroxidase</fullName>
        <ecNumber evidence="12">1.11.1.-</ecNumber>
    </recommendedName>
</protein>
<evidence type="ECO:0000256" key="10">
    <source>
        <dbReference type="PIRSR" id="PIRSR601621-3"/>
    </source>
</evidence>
<keyword evidence="11" id="KW-1015">Disulfide bond</keyword>
<feature type="binding site" evidence="9">
    <location>
        <position position="97"/>
    </location>
    <ligand>
        <name>Ca(2+)</name>
        <dbReference type="ChEBI" id="CHEBI:29108"/>
        <label>1</label>
    </ligand>
</feature>
<proteinExistence type="inferred from homology"/>
<dbReference type="InterPro" id="IPR001621">
    <property type="entry name" value="Ligninase"/>
</dbReference>
<dbReference type="GO" id="GO:0004601">
    <property type="term" value="F:peroxidase activity"/>
    <property type="evidence" value="ECO:0007669"/>
    <property type="project" value="UniProtKB-KW"/>
</dbReference>
<dbReference type="GO" id="GO:0046872">
    <property type="term" value="F:metal ion binding"/>
    <property type="evidence" value="ECO:0007669"/>
    <property type="project" value="UniProtKB-UniRule"/>
</dbReference>
<evidence type="ECO:0000256" key="6">
    <source>
        <dbReference type="ARBA" id="ARBA00023004"/>
    </source>
</evidence>
<feature type="binding site" evidence="9">
    <location>
        <position position="93"/>
    </location>
    <ligand>
        <name>Ca(2+)</name>
        <dbReference type="ChEBI" id="CHEBI:29108"/>
        <label>1</label>
    </ligand>
</feature>
<dbReference type="InterPro" id="IPR019794">
    <property type="entry name" value="Peroxidases_AS"/>
</dbReference>
<dbReference type="GO" id="GO:0020037">
    <property type="term" value="F:heme binding"/>
    <property type="evidence" value="ECO:0007669"/>
    <property type="project" value="UniProtKB-UniRule"/>
</dbReference>
<feature type="binding site" evidence="9">
    <location>
        <position position="218"/>
    </location>
    <ligand>
        <name>Ca(2+)</name>
        <dbReference type="ChEBI" id="CHEBI:29108"/>
        <label>2</label>
    </ligand>
</feature>
<dbReference type="GO" id="GO:0034599">
    <property type="term" value="P:cellular response to oxidative stress"/>
    <property type="evidence" value="ECO:0007669"/>
    <property type="project" value="InterPro"/>
</dbReference>
<comment type="cofactor">
    <cofactor evidence="9 12">
        <name>Ca(2+)</name>
        <dbReference type="ChEBI" id="CHEBI:29108"/>
    </cofactor>
    <text evidence="9 12">Binds 2 calcium ions per subunit.</text>
</comment>
<evidence type="ECO:0000256" key="7">
    <source>
        <dbReference type="ARBA" id="ARBA00023180"/>
    </source>
</evidence>
<evidence type="ECO:0000256" key="2">
    <source>
        <dbReference type="ARBA" id="ARBA00022559"/>
    </source>
</evidence>
<dbReference type="PROSITE" id="PS50873">
    <property type="entry name" value="PEROXIDASE_4"/>
    <property type="match status" value="1"/>
</dbReference>
<dbReference type="SUPFAM" id="SSF48113">
    <property type="entry name" value="Heme-dependent peroxidases"/>
    <property type="match status" value="1"/>
</dbReference>
<dbReference type="InterPro" id="IPR002016">
    <property type="entry name" value="Haem_peroxidase"/>
</dbReference>
<comment type="cofactor">
    <cofactor evidence="9">
        <name>heme b</name>
        <dbReference type="ChEBI" id="CHEBI:60344"/>
    </cofactor>
    <text evidence="9">Binds 1 heme b (iron(II)-protoporphyrin IX) group per subunit.</text>
</comment>
<feature type="binding site" evidence="9">
    <location>
        <position position="95"/>
    </location>
    <ligand>
        <name>Ca(2+)</name>
        <dbReference type="ChEBI" id="CHEBI:29108"/>
        <label>1</label>
    </ligand>
</feature>
<keyword evidence="4 9" id="KW-0479">Metal-binding</keyword>
<feature type="disulfide bond" evidence="11">
    <location>
        <begin position="53"/>
        <end position="293"/>
    </location>
</feature>
<keyword evidence="15" id="KW-1185">Reference proteome</keyword>
<dbReference type="PRINTS" id="PR00458">
    <property type="entry name" value="PEROXIDASE"/>
</dbReference>
<dbReference type="OrthoDB" id="2113341at2759"/>
<dbReference type="InterPro" id="IPR044831">
    <property type="entry name" value="Ccp1-like"/>
</dbReference>
<comment type="similarity">
    <text evidence="1 12">Belongs to the peroxidase family. Ligninase subfamily.</text>
</comment>
<dbReference type="InterPro" id="IPR010255">
    <property type="entry name" value="Haem_peroxidase_sf"/>
</dbReference>
<evidence type="ECO:0000256" key="5">
    <source>
        <dbReference type="ARBA" id="ARBA00023002"/>
    </source>
</evidence>
<feature type="active site" description="Proton acceptor" evidence="8">
    <location>
        <position position="87"/>
    </location>
</feature>
<feature type="binding site" evidence="9">
    <location>
        <position position="225"/>
    </location>
    <ligand>
        <name>Ca(2+)</name>
        <dbReference type="ChEBI" id="CHEBI:29108"/>
        <label>2</label>
    </ligand>
</feature>
<dbReference type="PROSITE" id="PS00436">
    <property type="entry name" value="PEROXIDASE_2"/>
    <property type="match status" value="1"/>
</dbReference>
<accession>A0A9P4VV49</accession>
<evidence type="ECO:0000256" key="11">
    <source>
        <dbReference type="PIRSR" id="PIRSR601621-4"/>
    </source>
</evidence>
<feature type="disulfide bond" evidence="11">
    <location>
        <begin position="74"/>
        <end position="145"/>
    </location>
</feature>
<evidence type="ECO:0000313" key="14">
    <source>
        <dbReference type="EMBL" id="KAF2843180.1"/>
    </source>
</evidence>
<dbReference type="AlphaFoldDB" id="A0A9P4VV49"/>
<dbReference type="GO" id="GO:0000302">
    <property type="term" value="P:response to reactive oxygen species"/>
    <property type="evidence" value="ECO:0007669"/>
    <property type="project" value="TreeGrafter"/>
</dbReference>
<dbReference type="Pfam" id="PF00141">
    <property type="entry name" value="peroxidase"/>
    <property type="match status" value="1"/>
</dbReference>
<feature type="binding site" evidence="9">
    <location>
        <position position="201"/>
    </location>
    <ligand>
        <name>Ca(2+)</name>
        <dbReference type="ChEBI" id="CHEBI:29108"/>
        <label>2</label>
    </ligand>
</feature>
<keyword evidence="12" id="KW-0732">Signal</keyword>
<evidence type="ECO:0000256" key="1">
    <source>
        <dbReference type="ARBA" id="ARBA00006089"/>
    </source>
</evidence>
<evidence type="ECO:0000256" key="8">
    <source>
        <dbReference type="PIRSR" id="PIRSR601621-1"/>
    </source>
</evidence>
<evidence type="ECO:0000259" key="13">
    <source>
        <dbReference type="PROSITE" id="PS50873"/>
    </source>
</evidence>
<feature type="chain" id="PRO_5040535821" description="Peroxidase" evidence="12">
    <location>
        <begin position="18"/>
        <end position="316"/>
    </location>
</feature>
<keyword evidence="2 12" id="KW-0575">Peroxidase</keyword>
<dbReference type="Gene3D" id="1.10.420.10">
    <property type="entry name" value="Peroxidase, domain 2"/>
    <property type="match status" value="1"/>
</dbReference>
<evidence type="ECO:0000256" key="9">
    <source>
        <dbReference type="PIRSR" id="PIRSR601621-2"/>
    </source>
</evidence>
<keyword evidence="6 9" id="KW-0408">Iron</keyword>
<dbReference type="EMBL" id="MU006089">
    <property type="protein sequence ID" value="KAF2843180.1"/>
    <property type="molecule type" value="Genomic_DNA"/>
</dbReference>